<dbReference type="Proteomes" id="UP000005206">
    <property type="component" value="Chromosome 3"/>
</dbReference>
<dbReference type="eggNOG" id="ENOG502S3SI">
    <property type="taxonomic scope" value="Eukaryota"/>
</dbReference>
<dbReference type="EMBL" id="GG698897">
    <property type="protein sequence ID" value="EEU46942.1"/>
    <property type="molecule type" value="Genomic_DNA"/>
</dbReference>
<keyword evidence="3 4" id="KW-0472">Membrane</keyword>
<sequence>MPGTASTPAAQVHRATAAPTEVPSTSQPWTRPLKQFGLFVAGAGFMAASIAISRRSVLRRRLDSLPKFYSSNRQAVKFDSADRSLLAAQALGLATLNVMSFAVLLVGGISWGFDLSSVQELRERSQAAIRRPGLVNPEDEKEMEKMMEDLMARLGMDKPAPSEKPSSDSNKD</sequence>
<name>C7YMG3_FUSV7</name>
<comment type="similarity">
    <text evidence="4">Belongs to the AIM11 family.</text>
</comment>
<feature type="region of interest" description="Disordered" evidence="5">
    <location>
        <begin position="1"/>
        <end position="28"/>
    </location>
</feature>
<dbReference type="KEGG" id="nhe:NECHADRAFT_36844"/>
<comment type="subcellular location">
    <subcellularLocation>
        <location evidence="4">Membrane</location>
        <topology evidence="4">Multi-pass membrane protein</topology>
    </subcellularLocation>
</comment>
<evidence type="ECO:0000256" key="3">
    <source>
        <dbReference type="ARBA" id="ARBA00023136"/>
    </source>
</evidence>
<dbReference type="PANTHER" id="PTHR39136:SF1">
    <property type="entry name" value="ALTERED INHERITANCE OF MITOCHONDRIA PROTEIN 11"/>
    <property type="match status" value="1"/>
</dbReference>
<gene>
    <name evidence="4" type="primary">AIM11</name>
    <name evidence="6" type="ORF">NECHADRAFT_36844</name>
</gene>
<evidence type="ECO:0000256" key="2">
    <source>
        <dbReference type="ARBA" id="ARBA00022989"/>
    </source>
</evidence>
<protein>
    <recommendedName>
        <fullName evidence="4">Altered inheritance of mitochondria protein 11</fullName>
    </recommendedName>
</protein>
<proteinExistence type="inferred from homology"/>
<dbReference type="GeneID" id="9671187"/>
<evidence type="ECO:0000256" key="5">
    <source>
        <dbReference type="SAM" id="MobiDB-lite"/>
    </source>
</evidence>
<evidence type="ECO:0000256" key="4">
    <source>
        <dbReference type="RuleBase" id="RU367098"/>
    </source>
</evidence>
<feature type="transmembrane region" description="Helical" evidence="4">
    <location>
        <begin position="33"/>
        <end position="52"/>
    </location>
</feature>
<evidence type="ECO:0000256" key="1">
    <source>
        <dbReference type="ARBA" id="ARBA00022692"/>
    </source>
</evidence>
<dbReference type="GO" id="GO:0005739">
    <property type="term" value="C:mitochondrion"/>
    <property type="evidence" value="ECO:0007669"/>
    <property type="project" value="TreeGrafter"/>
</dbReference>
<dbReference type="RefSeq" id="XP_003052655.1">
    <property type="nucleotide sequence ID" value="XM_003052609.1"/>
</dbReference>
<dbReference type="AlphaFoldDB" id="C7YMG3"/>
<dbReference type="VEuPathDB" id="FungiDB:NECHADRAFT_36844"/>
<dbReference type="InParanoid" id="C7YMG3"/>
<evidence type="ECO:0000313" key="6">
    <source>
        <dbReference type="EMBL" id="EEU46942.1"/>
    </source>
</evidence>
<keyword evidence="2 4" id="KW-1133">Transmembrane helix</keyword>
<dbReference type="OMA" id="TNPHEYF"/>
<accession>C7YMG3</accession>
<keyword evidence="1 4" id="KW-0812">Transmembrane</keyword>
<organism evidence="6 7">
    <name type="scientific">Fusarium vanettenii (strain ATCC MYA-4622 / CBS 123669 / FGSC 9596 / NRRL 45880 / 77-13-4)</name>
    <name type="common">Fusarium solani subsp. pisi</name>
    <dbReference type="NCBI Taxonomy" id="660122"/>
    <lineage>
        <taxon>Eukaryota</taxon>
        <taxon>Fungi</taxon>
        <taxon>Dikarya</taxon>
        <taxon>Ascomycota</taxon>
        <taxon>Pezizomycotina</taxon>
        <taxon>Sordariomycetes</taxon>
        <taxon>Hypocreomycetidae</taxon>
        <taxon>Hypocreales</taxon>
        <taxon>Nectriaceae</taxon>
        <taxon>Fusarium</taxon>
        <taxon>Fusarium solani species complex</taxon>
        <taxon>Fusarium vanettenii</taxon>
    </lineage>
</organism>
<reference evidence="6 7" key="1">
    <citation type="journal article" date="2009" name="PLoS Genet.">
        <title>The genome of Nectria haematococca: contribution of supernumerary chromosomes to gene expansion.</title>
        <authorList>
            <person name="Coleman J.J."/>
            <person name="Rounsley S.D."/>
            <person name="Rodriguez-Carres M."/>
            <person name="Kuo A."/>
            <person name="Wasmann C.C."/>
            <person name="Grimwood J."/>
            <person name="Schmutz J."/>
            <person name="Taga M."/>
            <person name="White G.J."/>
            <person name="Zhou S."/>
            <person name="Schwartz D.C."/>
            <person name="Freitag M."/>
            <person name="Ma L.J."/>
            <person name="Danchin E.G."/>
            <person name="Henrissat B."/>
            <person name="Coutinho P.M."/>
            <person name="Nelson D.R."/>
            <person name="Straney D."/>
            <person name="Napoli C.A."/>
            <person name="Barker B.M."/>
            <person name="Gribskov M."/>
            <person name="Rep M."/>
            <person name="Kroken S."/>
            <person name="Molnar I."/>
            <person name="Rensing C."/>
            <person name="Kennell J.C."/>
            <person name="Zamora J."/>
            <person name="Farman M.L."/>
            <person name="Selker E.U."/>
            <person name="Salamov A."/>
            <person name="Shapiro H."/>
            <person name="Pangilinan J."/>
            <person name="Lindquist E."/>
            <person name="Lamers C."/>
            <person name="Grigoriev I.V."/>
            <person name="Geiser D.M."/>
            <person name="Covert S.F."/>
            <person name="Temporini E."/>
            <person name="Vanetten H.D."/>
        </authorList>
    </citation>
    <scope>NUCLEOTIDE SEQUENCE [LARGE SCALE GENOMIC DNA]</scope>
    <source>
        <strain evidence="7">ATCC MYA-4622 / CBS 123669 / FGSC 9596 / NRRL 45880 / 77-13-4</strain>
    </source>
</reference>
<dbReference type="HOGENOM" id="CLU_084856_0_1_1"/>
<keyword evidence="7" id="KW-1185">Reference proteome</keyword>
<dbReference type="GO" id="GO:0016020">
    <property type="term" value="C:membrane"/>
    <property type="evidence" value="ECO:0007669"/>
    <property type="project" value="UniProtKB-SubCell"/>
</dbReference>
<feature type="transmembrane region" description="Helical" evidence="4">
    <location>
        <begin position="90"/>
        <end position="113"/>
    </location>
</feature>
<dbReference type="PANTHER" id="PTHR39136">
    <property type="entry name" value="ALTERED INHERITANCE OF MITOCHONDRIA PROTEIN 11"/>
    <property type="match status" value="1"/>
</dbReference>
<dbReference type="OrthoDB" id="3558022at2759"/>
<dbReference type="InterPro" id="IPR038814">
    <property type="entry name" value="AIM11"/>
</dbReference>
<evidence type="ECO:0000313" key="7">
    <source>
        <dbReference type="Proteomes" id="UP000005206"/>
    </source>
</evidence>